<evidence type="ECO:0000313" key="3">
    <source>
        <dbReference type="Proteomes" id="UP000195573"/>
    </source>
</evidence>
<dbReference type="InterPro" id="IPR025613">
    <property type="entry name" value="YlbE"/>
</dbReference>
<dbReference type="RefSeq" id="WP_088018023.1">
    <property type="nucleotide sequence ID" value="NZ_CP020880.1"/>
</dbReference>
<protein>
    <recommendedName>
        <fullName evidence="5">YlbE-like protein</fullName>
    </recommendedName>
</protein>
<name>A0A1Y0CMM3_9BACI</name>
<dbReference type="AlphaFoldDB" id="A0A1Y0CMM3"/>
<organism evidence="2 4">
    <name type="scientific">Sutcliffiella horikoshii</name>
    <dbReference type="NCBI Taxonomy" id="79883"/>
    <lineage>
        <taxon>Bacteria</taxon>
        <taxon>Bacillati</taxon>
        <taxon>Bacillota</taxon>
        <taxon>Bacilli</taxon>
        <taxon>Bacillales</taxon>
        <taxon>Bacillaceae</taxon>
        <taxon>Sutcliffiella</taxon>
    </lineage>
</organism>
<dbReference type="KEGG" id="bhk:B4U37_09310"/>
<proteinExistence type="predicted"/>
<dbReference type="STRING" id="79883.GCA_001636495_03147"/>
<dbReference type="Pfam" id="PF14003">
    <property type="entry name" value="YlbE"/>
    <property type="match status" value="1"/>
</dbReference>
<keyword evidence="3" id="KW-1185">Reference proteome</keyword>
<dbReference type="Proteomes" id="UP000195573">
    <property type="component" value="Chromosome"/>
</dbReference>
<dbReference type="EMBL" id="VTEV01000001">
    <property type="protein sequence ID" value="TYS70721.1"/>
    <property type="molecule type" value="Genomic_DNA"/>
</dbReference>
<accession>A0A1Y0CMM3</accession>
<evidence type="ECO:0008006" key="5">
    <source>
        <dbReference type="Google" id="ProtNLM"/>
    </source>
</evidence>
<gene>
    <name evidence="1" type="ORF">B4U37_09310</name>
    <name evidence="2" type="ORF">FZC76_02170</name>
</gene>
<sequence length="79" mass="9813">MRKDVYEYIQKKKTLKSYLREQPIWYRTLTRNPEKLNDFELSSMHYYKQTIPHKVEKFQNSVQMASMMVHMFQTMKNMD</sequence>
<evidence type="ECO:0000313" key="4">
    <source>
        <dbReference type="Proteomes" id="UP000322524"/>
    </source>
</evidence>
<dbReference type="OrthoDB" id="1646085at2"/>
<evidence type="ECO:0000313" key="2">
    <source>
        <dbReference type="EMBL" id="TYS70721.1"/>
    </source>
</evidence>
<reference evidence="2 4" key="2">
    <citation type="submission" date="2019-08" db="EMBL/GenBank/DDBJ databases">
        <title>Bacillus genomes from the desert of Cuatro Cienegas, Coahuila.</title>
        <authorList>
            <person name="Olmedo-Alvarez G."/>
        </authorList>
    </citation>
    <scope>NUCLEOTIDE SEQUENCE [LARGE SCALE GENOMIC DNA]</scope>
    <source>
        <strain evidence="2 4">CH28_1T</strain>
    </source>
</reference>
<evidence type="ECO:0000313" key="1">
    <source>
        <dbReference type="EMBL" id="ART76226.1"/>
    </source>
</evidence>
<dbReference type="GeneID" id="96738618"/>
<dbReference type="EMBL" id="CP020880">
    <property type="protein sequence ID" value="ART76226.1"/>
    <property type="molecule type" value="Genomic_DNA"/>
</dbReference>
<dbReference type="Proteomes" id="UP000322524">
    <property type="component" value="Unassembled WGS sequence"/>
</dbReference>
<reference evidence="1 3" key="1">
    <citation type="submission" date="2017-04" db="EMBL/GenBank/DDBJ databases">
        <title>Complete Genome Sequence of the Bacillus horikoshii 20a strain from Cuatro Cienegas, Coahuila, Mexico.</title>
        <authorList>
            <person name="Zarza E."/>
            <person name="Alcaraz L.D."/>
            <person name="Aguilar-Salinas B."/>
            <person name="Islas A."/>
            <person name="Olmedo-Alvarez G."/>
        </authorList>
    </citation>
    <scope>NUCLEOTIDE SEQUENCE [LARGE SCALE GENOMIC DNA]</scope>
    <source>
        <strain evidence="1 3">20a</strain>
    </source>
</reference>